<evidence type="ECO:0000313" key="2">
    <source>
        <dbReference type="EMBL" id="MCQ8118482.1"/>
    </source>
</evidence>
<dbReference type="Proteomes" id="UP001524570">
    <property type="component" value="Unassembled WGS sequence"/>
</dbReference>
<proteinExistence type="predicted"/>
<evidence type="ECO:0000256" key="1">
    <source>
        <dbReference type="SAM" id="Phobius"/>
    </source>
</evidence>
<dbReference type="Pfam" id="PF04956">
    <property type="entry name" value="TrbC"/>
    <property type="match status" value="1"/>
</dbReference>
<protein>
    <submittedName>
        <fullName evidence="2">TrbC/VirB2 family protein</fullName>
    </submittedName>
</protein>
<name>A0ABT1TUN5_9GAMM</name>
<keyword evidence="3" id="KW-1185">Reference proteome</keyword>
<gene>
    <name evidence="2" type="ORF">NP589_13680</name>
</gene>
<dbReference type="InterPro" id="IPR007039">
    <property type="entry name" value="TrbC/VirB2"/>
</dbReference>
<reference evidence="2 3" key="1">
    <citation type="submission" date="2022-07" db="EMBL/GenBank/DDBJ databases">
        <title>Methylomonas rivi sp. nov., Methylomonas rosea sp. nov., Methylomonas aureus sp. nov. and Methylomonas subterranea sp. nov., four novel methanotrophs isolated from a freshwater creek and the deep terrestrial subsurface.</title>
        <authorList>
            <person name="Abin C."/>
            <person name="Sankaranarayanan K."/>
            <person name="Garner C."/>
            <person name="Sindelar R."/>
            <person name="Kotary K."/>
            <person name="Garner R."/>
            <person name="Barclay S."/>
            <person name="Lawson P."/>
            <person name="Krumholz L."/>
        </authorList>
    </citation>
    <scope>NUCLEOTIDE SEQUENCE [LARGE SCALE GENOMIC DNA]</scope>
    <source>
        <strain evidence="2 3">WSC-7</strain>
    </source>
</reference>
<accession>A0ABT1TUN5</accession>
<evidence type="ECO:0000313" key="3">
    <source>
        <dbReference type="Proteomes" id="UP001524570"/>
    </source>
</evidence>
<feature type="transmembrane region" description="Helical" evidence="1">
    <location>
        <begin position="30"/>
        <end position="50"/>
    </location>
</feature>
<keyword evidence="1" id="KW-1133">Transmembrane helix</keyword>
<comment type="caution">
    <text evidence="2">The sequence shown here is derived from an EMBL/GenBank/DDBJ whole genome shotgun (WGS) entry which is preliminary data.</text>
</comment>
<dbReference type="EMBL" id="JANIBL010000042">
    <property type="protein sequence ID" value="MCQ8118482.1"/>
    <property type="molecule type" value="Genomic_DNA"/>
</dbReference>
<feature type="transmembrane region" description="Helical" evidence="1">
    <location>
        <begin position="62"/>
        <end position="85"/>
    </location>
</feature>
<sequence length="119" mass="12734">MQHNVSIIKTATTNPNIAEIDRMKQTHRKLIQQLLIVVLCLTVEHIAYAAGPFTTGAGALNADILAILTPVAVIAVMVLGALAWFGRISWTVAVASMLGIVLVFGAQQIVTWVRGLFGV</sequence>
<dbReference type="RefSeq" id="WP_240348419.1">
    <property type="nucleotide sequence ID" value="NZ_JANIBL010000042.1"/>
</dbReference>
<feature type="transmembrane region" description="Helical" evidence="1">
    <location>
        <begin position="92"/>
        <end position="113"/>
    </location>
</feature>
<organism evidence="2 3">
    <name type="scientific">Methylomonas rosea</name>
    <dbReference type="NCBI Taxonomy" id="2952227"/>
    <lineage>
        <taxon>Bacteria</taxon>
        <taxon>Pseudomonadati</taxon>
        <taxon>Pseudomonadota</taxon>
        <taxon>Gammaproteobacteria</taxon>
        <taxon>Methylococcales</taxon>
        <taxon>Methylococcaceae</taxon>
        <taxon>Methylomonas</taxon>
    </lineage>
</organism>
<keyword evidence="1" id="KW-0472">Membrane</keyword>
<keyword evidence="1" id="KW-0812">Transmembrane</keyword>